<dbReference type="AlphaFoldDB" id="A0A1C3L1E9"/>
<dbReference type="PANTHER" id="PTHR21506:SF0">
    <property type="entry name" value="CONSERVED OLIGOMERIC GOLGI COMPLEX SUBUNIT 6"/>
    <property type="match status" value="1"/>
</dbReference>
<dbReference type="EMBL" id="LT594500">
    <property type="protein sequence ID" value="SBT80288.1"/>
    <property type="molecule type" value="Genomic_DNA"/>
</dbReference>
<evidence type="ECO:0000313" key="2">
    <source>
        <dbReference type="EMBL" id="SBT80288.1"/>
    </source>
</evidence>
<dbReference type="GO" id="GO:0017119">
    <property type="term" value="C:Golgi transport complex"/>
    <property type="evidence" value="ECO:0007669"/>
    <property type="project" value="InterPro"/>
</dbReference>
<evidence type="ECO:0000313" key="3">
    <source>
        <dbReference type="Proteomes" id="UP000219799"/>
    </source>
</evidence>
<dbReference type="PANTHER" id="PTHR21506">
    <property type="entry name" value="COMPONENT OF OLIGOMERIC GOLGI COMPLEX 6"/>
    <property type="match status" value="1"/>
</dbReference>
<dbReference type="GO" id="GO:0006891">
    <property type="term" value="P:intra-Golgi vesicle-mediated transport"/>
    <property type="evidence" value="ECO:0007669"/>
    <property type="project" value="InterPro"/>
</dbReference>
<sequence length="846" mass="101611">MDIQTNTNIDIISNADLLNYELDNFKNYKSTFNKYNVLYDNYDNELRELNNYEHVFREACMCFKYFENIHHNLKKVNELDKNTKERILESNEMTKEIVDEIRKLKKEKYDISKKEKIYEKILEEYSLSSLCYNILTDLKISLDIEFFEHLKHFEYTKENIIKLLNENSSEKIYKFYSKHYNQILNKACKKMCLFIIRESNHFFYKKGRKIINLLLCNVYEEKDKRKIIIKNYVGNFSLITKMCYKIIVENIEYFNMCLSNFVHYRKKVIKKNYQDLIANKYKTTTKKMNIQELDDENDYSTQYIKNFFSIIYYLITLEDNFLKIFLLFNNYYASTTVPYISAHVENMHNNLYDIVDTLYIPYTHFVETNLNIYPKSYESCYELFHILSVFIYKLKQFQDNYEINDDIKNIIMEYSTKTIAHNINKNEHSTLKIQNGNCKDYSFLQQDYELILTKKNRNSSSFLCDPSNNITDTVQKMFLNDNNIVLNKSNKENVHANKFSNPENTIWENDPYTEKTENLKKAERNVIQQVEHENNEYIIDDNKCYSMNDSNSNKHNKDKNNAENVNGKNKMKEGSNSRRSNLGDYNKSIEKIISIEKYNCKILSYTQKIQKKVENEFFSLWQQDVVTFYLNKTTKIEDRNFLDNTLFCIKKILNCLNNVYSIYKNRALLETSNNEQNFQSVLDITINPLINNCLKNKNQNVETDYIFIVNIFIFIQDNIKIFEGSSKYCDLLTIIIDEKKEKILQLENFHIMSYLQMDKYCIEHEKKKIDEIKYIVENFYKFVFSEKFNNFNIINKIESNDVKNDLKLAILNNLHKTYVNIYDLYSTEFSMTYTPEQIKDLLLKNY</sequence>
<accession>A0A1C3L1E9</accession>
<dbReference type="InterPro" id="IPR010490">
    <property type="entry name" value="COG6"/>
</dbReference>
<feature type="region of interest" description="Disordered" evidence="1">
    <location>
        <begin position="548"/>
        <end position="582"/>
    </location>
</feature>
<reference evidence="2 3" key="1">
    <citation type="submission" date="2016-06" db="EMBL/GenBank/DDBJ databases">
        <authorList>
            <consortium name="Pathogen Informatics"/>
        </authorList>
    </citation>
    <scope>NUCLEOTIDE SEQUENCE [LARGE SCALE GENOMIC DNA]</scope>
    <source>
        <strain evidence="2">PmlGA01</strain>
    </source>
</reference>
<name>A0A1C3L1E9_PLAMA</name>
<dbReference type="Proteomes" id="UP000219799">
    <property type="component" value="Chromosome 12"/>
</dbReference>
<gene>
    <name evidence="2" type="primary">PmlGA01_120045400</name>
    <name evidence="2" type="ORF">PMLGA01_120045400</name>
</gene>
<protein>
    <submittedName>
        <fullName evidence="2">Uncharacterized protein</fullName>
    </submittedName>
</protein>
<evidence type="ECO:0000256" key="1">
    <source>
        <dbReference type="SAM" id="MobiDB-lite"/>
    </source>
</evidence>
<dbReference type="VEuPathDB" id="PlasmoDB:PmUG01_12051800"/>
<organism evidence="2 3">
    <name type="scientific">Plasmodium malariae</name>
    <dbReference type="NCBI Taxonomy" id="5858"/>
    <lineage>
        <taxon>Eukaryota</taxon>
        <taxon>Sar</taxon>
        <taxon>Alveolata</taxon>
        <taxon>Apicomplexa</taxon>
        <taxon>Aconoidasida</taxon>
        <taxon>Haemosporida</taxon>
        <taxon>Plasmodiidae</taxon>
        <taxon>Plasmodium</taxon>
        <taxon>Plasmodium (Plasmodium)</taxon>
    </lineage>
</organism>
<proteinExistence type="predicted"/>